<organism evidence="1">
    <name type="scientific">marine metagenome</name>
    <dbReference type="NCBI Taxonomy" id="408172"/>
    <lineage>
        <taxon>unclassified sequences</taxon>
        <taxon>metagenomes</taxon>
        <taxon>ecological metagenomes</taxon>
    </lineage>
</organism>
<proteinExistence type="predicted"/>
<name>A0A382ALT7_9ZZZZ</name>
<sequence length="268" mass="31140">VNYRNTNPTRSLIQSIEKCDHNNFLQIIIVDNNTTSNSFSVLKEIQNSSLIKINLIRSNENRFYWRGASYALENFDINNNKYFDWVIVCNNDVEFYEPSFFSTLLQLNPNQYPIIAPKIHSSLSGKNLNPFLTHPISKLQDTYYQLYYSNLITAKSVHKVGQLVNKIKKISTHRPPAINSHIYAPHGSCIVFSKEFFSKGGYLDTGFTMYGEEISTAEIAKKLSLPIQYIPSLVIKHNDHQSMGETSYKENFFHSKKTYYYLKRKYRS</sequence>
<dbReference type="InterPro" id="IPR029044">
    <property type="entry name" value="Nucleotide-diphossugar_trans"/>
</dbReference>
<reference evidence="1" key="1">
    <citation type="submission" date="2018-05" db="EMBL/GenBank/DDBJ databases">
        <authorList>
            <person name="Lanie J.A."/>
            <person name="Ng W.-L."/>
            <person name="Kazmierczak K.M."/>
            <person name="Andrzejewski T.M."/>
            <person name="Davidsen T.M."/>
            <person name="Wayne K.J."/>
            <person name="Tettelin H."/>
            <person name="Glass J.I."/>
            <person name="Rusch D."/>
            <person name="Podicherti R."/>
            <person name="Tsui H.-C.T."/>
            <person name="Winkler M.E."/>
        </authorList>
    </citation>
    <scope>NUCLEOTIDE SEQUENCE</scope>
</reference>
<accession>A0A382ALT7</accession>
<dbReference type="Gene3D" id="3.90.550.10">
    <property type="entry name" value="Spore Coat Polysaccharide Biosynthesis Protein SpsA, Chain A"/>
    <property type="match status" value="1"/>
</dbReference>
<evidence type="ECO:0008006" key="2">
    <source>
        <dbReference type="Google" id="ProtNLM"/>
    </source>
</evidence>
<dbReference type="EMBL" id="UINC01025815">
    <property type="protein sequence ID" value="SVB02102.1"/>
    <property type="molecule type" value="Genomic_DNA"/>
</dbReference>
<dbReference type="SUPFAM" id="SSF53448">
    <property type="entry name" value="Nucleotide-diphospho-sugar transferases"/>
    <property type="match status" value="1"/>
</dbReference>
<dbReference type="AlphaFoldDB" id="A0A382ALT7"/>
<evidence type="ECO:0000313" key="1">
    <source>
        <dbReference type="EMBL" id="SVB02102.1"/>
    </source>
</evidence>
<gene>
    <name evidence="1" type="ORF">METZ01_LOCUS154956</name>
</gene>
<protein>
    <recommendedName>
        <fullName evidence="2">Glycosyltransferase 2-like domain-containing protein</fullName>
    </recommendedName>
</protein>
<feature type="non-terminal residue" evidence="1">
    <location>
        <position position="1"/>
    </location>
</feature>